<dbReference type="OrthoDB" id="22384at10239"/>
<protein>
    <submittedName>
        <fullName evidence="1">Uncharacterized protein</fullName>
    </submittedName>
</protein>
<name>R9R2F0_9CAUD</name>
<gene>
    <name evidence="1" type="ORF">P680_0031</name>
</gene>
<accession>R9R2F0</accession>
<sequence>MLDSMNFFCYYSLIEIKENETMIVLTTRKQQIVEEYGINTTFTEEQMKDKEFRRKWTMYLLSIQYDVSGAEIPEEVLQEEADLIFG</sequence>
<proteinExistence type="predicted"/>
<keyword evidence="2" id="KW-1185">Reference proteome</keyword>
<dbReference type="KEGG" id="vg:16385361"/>
<evidence type="ECO:0000313" key="1">
    <source>
        <dbReference type="EMBL" id="AGI11161.1"/>
    </source>
</evidence>
<organism evidence="1 2">
    <name type="scientific">Lactococcus phage P680</name>
    <dbReference type="NCBI Taxonomy" id="1262537"/>
    <lineage>
        <taxon>Viruses</taxon>
        <taxon>Duplodnaviria</taxon>
        <taxon>Heunggongvirae</taxon>
        <taxon>Uroviricota</taxon>
        <taxon>Caudoviricetes</taxon>
        <taxon>Skunavirus</taxon>
        <taxon>Skunavirus P680</taxon>
    </lineage>
</organism>
<dbReference type="Proteomes" id="UP000014670">
    <property type="component" value="Segment"/>
</dbReference>
<dbReference type="EMBL" id="KC182551">
    <property type="protein sequence ID" value="AGI11161.1"/>
    <property type="molecule type" value="Genomic_DNA"/>
</dbReference>
<evidence type="ECO:0000313" key="2">
    <source>
        <dbReference type="Proteomes" id="UP000014670"/>
    </source>
</evidence>
<dbReference type="GeneID" id="16385361"/>
<dbReference type="RefSeq" id="YP_008318074.1">
    <property type="nucleotide sequence ID" value="NC_021852.1"/>
</dbReference>
<reference evidence="1 2" key="1">
    <citation type="journal article" date="2013" name="Appl. Environ. Microbiol.">
        <title>Investigation of the Relationship between Lactococcal Host Cell Wall Polysaccharide Genotype and 936 Phage Receptor Binding Protein Phylogeny.</title>
        <authorList>
            <person name="Mahony J."/>
            <person name="Kot W."/>
            <person name="Murphy J."/>
            <person name="Ainsworth S."/>
            <person name="Neve H."/>
            <person name="Hansen L.H."/>
            <person name="Heller K.J."/>
            <person name="Sorensen S.J."/>
            <person name="Hammer K."/>
            <person name="Cambillau C."/>
            <person name="Vogensen F.K."/>
            <person name="van Sinderen D."/>
        </authorList>
    </citation>
    <scope>NUCLEOTIDE SEQUENCE [LARGE SCALE GENOMIC DNA]</scope>
</reference>